<feature type="compositionally biased region" description="Acidic residues" evidence="2">
    <location>
        <begin position="1017"/>
        <end position="1040"/>
    </location>
</feature>
<dbReference type="InterPro" id="IPR040155">
    <property type="entry name" value="CEBPZ/Mak21-like"/>
</dbReference>
<feature type="compositionally biased region" description="Basic residues" evidence="2">
    <location>
        <begin position="1119"/>
        <end position="1128"/>
    </location>
</feature>
<comment type="similarity">
    <text evidence="1">Belongs to the CBF/MAK21 family.</text>
</comment>
<dbReference type="GO" id="GO:0005634">
    <property type="term" value="C:nucleus"/>
    <property type="evidence" value="ECO:0007669"/>
    <property type="project" value="UniProtKB-ARBA"/>
</dbReference>
<feature type="compositionally biased region" description="Basic and acidic residues" evidence="2">
    <location>
        <begin position="919"/>
        <end position="939"/>
    </location>
</feature>
<evidence type="ECO:0000313" key="4">
    <source>
        <dbReference type="EMBL" id="PVV03026.1"/>
    </source>
</evidence>
<feature type="region of interest" description="Disordered" evidence="2">
    <location>
        <begin position="40"/>
        <end position="159"/>
    </location>
</feature>
<name>A0A2T9ZEK9_9FUNG</name>
<dbReference type="STRING" id="133381.A0A2T9ZEK9"/>
<dbReference type="OrthoDB" id="28947at2759"/>
<comment type="caution">
    <text evidence="4">The sequence shown here is derived from an EMBL/GenBank/DDBJ whole genome shotgun (WGS) entry which is preliminary data.</text>
</comment>
<dbReference type="EMBL" id="MBFS01000287">
    <property type="protein sequence ID" value="PVV03026.1"/>
    <property type="molecule type" value="Genomic_DNA"/>
</dbReference>
<feature type="compositionally biased region" description="Acidic residues" evidence="2">
    <location>
        <begin position="944"/>
        <end position="953"/>
    </location>
</feature>
<dbReference type="SUPFAM" id="SSF48371">
    <property type="entry name" value="ARM repeat"/>
    <property type="match status" value="1"/>
</dbReference>
<dbReference type="Proteomes" id="UP000245609">
    <property type="component" value="Unassembled WGS sequence"/>
</dbReference>
<feature type="region of interest" description="Disordered" evidence="2">
    <location>
        <begin position="693"/>
        <end position="735"/>
    </location>
</feature>
<feature type="region of interest" description="Disordered" evidence="2">
    <location>
        <begin position="983"/>
        <end position="1130"/>
    </location>
</feature>
<evidence type="ECO:0000313" key="5">
    <source>
        <dbReference type="Proteomes" id="UP000245609"/>
    </source>
</evidence>
<keyword evidence="5" id="KW-1185">Reference proteome</keyword>
<feature type="region of interest" description="Disordered" evidence="2">
    <location>
        <begin position="918"/>
        <end position="963"/>
    </location>
</feature>
<dbReference type="PANTHER" id="PTHR12048">
    <property type="entry name" value="CCAAT-BINDING FACTOR-RELATED"/>
    <property type="match status" value="1"/>
</dbReference>
<proteinExistence type="inferred from homology"/>
<dbReference type="AlphaFoldDB" id="A0A2T9ZEK9"/>
<dbReference type="Pfam" id="PF03914">
    <property type="entry name" value="CBF"/>
    <property type="match status" value="1"/>
</dbReference>
<evidence type="ECO:0000259" key="3">
    <source>
        <dbReference type="Pfam" id="PF03914"/>
    </source>
</evidence>
<feature type="compositionally biased region" description="Basic and acidic residues" evidence="2">
    <location>
        <begin position="1"/>
        <end position="18"/>
    </location>
</feature>
<feature type="compositionally biased region" description="Basic and acidic residues" evidence="2">
    <location>
        <begin position="87"/>
        <end position="144"/>
    </location>
</feature>
<dbReference type="PANTHER" id="PTHR12048:SF0">
    <property type="entry name" value="CCAAT_ENHANCER-BINDING PROTEIN ZETA"/>
    <property type="match status" value="1"/>
</dbReference>
<dbReference type="InterPro" id="IPR016024">
    <property type="entry name" value="ARM-type_fold"/>
</dbReference>
<evidence type="ECO:0000256" key="2">
    <source>
        <dbReference type="SAM" id="MobiDB-lite"/>
    </source>
</evidence>
<feature type="compositionally biased region" description="Acidic residues" evidence="2">
    <location>
        <begin position="1047"/>
        <end position="1092"/>
    </location>
</feature>
<evidence type="ECO:0000256" key="1">
    <source>
        <dbReference type="ARBA" id="ARBA00007797"/>
    </source>
</evidence>
<gene>
    <name evidence="4" type="ORF">BB560_002500</name>
</gene>
<reference evidence="4 5" key="1">
    <citation type="journal article" date="2018" name="MBio">
        <title>Comparative Genomics Reveals the Core Gene Toolbox for the Fungus-Insect Symbiosis.</title>
        <authorList>
            <person name="Wang Y."/>
            <person name="Stata M."/>
            <person name="Wang W."/>
            <person name="Stajich J.E."/>
            <person name="White M.M."/>
            <person name="Moncalvo J.M."/>
        </authorList>
    </citation>
    <scope>NUCLEOTIDE SEQUENCE [LARGE SCALE GENOMIC DNA]</scope>
    <source>
        <strain evidence="4 5">SC-DP-2</strain>
    </source>
</reference>
<sequence>MKDTNVKSPEKSRRKDVDSNIVSQDSTELKDSVKEFAKSLGLETTYPKQSSNKDLADTGKQTELLKSKKPKQAKGKKTAIAKAKASNKKDFDTNSRSKDQNTEYKNKDLQPKPFKTEKKPTKIIFDDPKPSNKKEQNLKIDQNKGKKNPTKIVFDDSGNEKHVSLESNAVSNKSQAKSKLLLDSSSRWYEVSLPDVSFTRLESESADSDALSKSEAFAMNLLEIENQTFARKRSGGDGFNATSNDMDFVSSILKSGTLSDKISALTLLSQESPIHNIDSIKTLMSMARKKHRREALLAVSSLKDLFINNILPDRKLVYYADRPWGAPNINPRYYILWIFEDFLKKTYFELIKIIEELLFDTVEYTRMSMVVHVEEMLEAKPEQEQNLLRLLVTKIGDKTKKIASKASFLILKLLNTHPYMKIIVTKTIQELFLLRQKPGNEHSQYYSMITLNQFVLTSKDSEAANTLIDVYLNAFQVVTLYDGKFGSESKPSGSEKNSKFSIVNKHSNKVYHGRNSLIKSKEKAKKENDASLKSLENKMIAAILTGLNRALPFSTLSPESWKAHADVLFKVAHSLNFNVVVQTFLFLLQLTQNGSVDSKRYYRALYDSLLDPRIETSSKQGLYLNLVFKSLQADQNTDRIMAFIRRMLQTSFYHSTPFACGILFIISEISFSKPKVRSLWKSNVPQIYSKLGVENGSTNSSENNDIDVNPVLSNKDETSDISKAHKDYDPSKREPEFSNAQNSLCWEAILLMKHYHPTLSISVLKLLSGDRLEKAANLHLHSLSHFLDRFVYRKPKQESVQRGMSIMQPNYKTDQLGTNDVIGSSSIHWSRDSVIKEELNSKLLSKKLLNRLNELAKEEKVQKDDISDDSNIKAASISAKNNRISKSFIPKYLVLSANKINPDNIFFQRFLTMKKGDKKSKDRDYDKNFDNIENDKDQLSSDIGEYEEEDGDEMISSRLDKNSLSNDKTGFGSAMFLAESDGKKKSKKNKKGAQDGEFSDDFSEDEVWKAISADLPGLEDDNMIDSDEDGSIDFDEDDYDDIKSDGEEGEEEDLESNVNEFDDEGDSDTFDGGISDEESAEIEDISDTEFDTDNFIFSDEENTKSKKRSLGKGVSEKSRSKKQKRSKKDKLPMIASFEDYAALIDK</sequence>
<feature type="domain" description="CCAAT-binding factor" evidence="3">
    <location>
        <begin position="581"/>
        <end position="760"/>
    </location>
</feature>
<feature type="compositionally biased region" description="Basic and acidic residues" evidence="2">
    <location>
        <begin position="714"/>
        <end position="735"/>
    </location>
</feature>
<dbReference type="InterPro" id="IPR005612">
    <property type="entry name" value="CCAAT-binding_factor"/>
</dbReference>
<organism evidence="4 5">
    <name type="scientific">Smittium megazygosporum</name>
    <dbReference type="NCBI Taxonomy" id="133381"/>
    <lineage>
        <taxon>Eukaryota</taxon>
        <taxon>Fungi</taxon>
        <taxon>Fungi incertae sedis</taxon>
        <taxon>Zoopagomycota</taxon>
        <taxon>Kickxellomycotina</taxon>
        <taxon>Harpellomycetes</taxon>
        <taxon>Harpellales</taxon>
        <taxon>Legeriomycetaceae</taxon>
        <taxon>Smittium</taxon>
    </lineage>
</organism>
<feature type="region of interest" description="Disordered" evidence="2">
    <location>
        <begin position="1"/>
        <end position="28"/>
    </location>
</feature>
<accession>A0A2T9ZEK9</accession>
<feature type="compositionally biased region" description="Basic residues" evidence="2">
    <location>
        <begin position="67"/>
        <end position="79"/>
    </location>
</feature>
<protein>
    <recommendedName>
        <fullName evidence="3">CCAAT-binding factor domain-containing protein</fullName>
    </recommendedName>
</protein>